<keyword evidence="2" id="KW-1003">Cell membrane</keyword>
<protein>
    <submittedName>
        <fullName evidence="14">Chemotaxis protein</fullName>
    </submittedName>
</protein>
<sequence>MYTNIRKIIRKLTSRSLQRKMMLIFTIMLVIPVLLVSYFSYSSASKQLELKMQESTHASVDLLKTTINETVNAAMKNVQQLSQQLTSADIDAQTPEARELIELFMKEHPELEILTVGNEKGSWMKAPDPGKQQDYDPRTRDWYKAAMKNAGKVTIVDPFVSATTGNYNLFISETLKDGKGALTTSLSLKAMSERINQVKLGDKGYFYVVDRNHKFVSHPVKTAGEEIDDYVVKLLSNEGGALSYTNPDSGLDMRGYYTTDPITGFTIVGVLTTQEFSDASLPILYTGLMVLGAALIVALVIMYFIVRAISRPIANLNNSARRVSEGYLNERIVIDRTDEIGQLAENYNLMVDSLRNIVIDISDTSGLLAASSQQLTATTEENSKATAYVAGLAEESSNGAETQTAAMIETSRAMEEMSSGIQKIAEAASSIVDSSTDTGADVLVGSRKIEQVSKQMNAIRESTQLSAELIGQLNGLNSEVSEMSSAISTIAVQTNLLSLNAGIEAARAGEHGKGFAVVAAEVRKLADQSKMTAGNIQDTIVQMTELIDQTYETIQNRVSADVELGMQVTEEAKEAFTSIEHSTAKINGQIHDISAITEQMSAGAEEVAASVQEISNISRSASDAFQNVTAATQQQLASMEEITSSSGELSKMAGDLQQKVEHFKLED</sequence>
<feature type="transmembrane region" description="Helical" evidence="11">
    <location>
        <begin position="21"/>
        <end position="41"/>
    </location>
</feature>
<dbReference type="PANTHER" id="PTHR32089">
    <property type="entry name" value="METHYL-ACCEPTING CHEMOTAXIS PROTEIN MCPB"/>
    <property type="match status" value="1"/>
</dbReference>
<dbReference type="RefSeq" id="WP_076109545.1">
    <property type="nucleotide sequence ID" value="NZ_MPTB01000004.1"/>
</dbReference>
<evidence type="ECO:0000256" key="9">
    <source>
        <dbReference type="ARBA" id="ARBA00029447"/>
    </source>
</evidence>
<dbReference type="InterPro" id="IPR003660">
    <property type="entry name" value="HAMP_dom"/>
</dbReference>
<evidence type="ECO:0000256" key="3">
    <source>
        <dbReference type="ARBA" id="ARBA00022481"/>
    </source>
</evidence>
<evidence type="ECO:0000259" key="13">
    <source>
        <dbReference type="PROSITE" id="PS50885"/>
    </source>
</evidence>
<evidence type="ECO:0000313" key="14">
    <source>
        <dbReference type="EMBL" id="OMD51929.1"/>
    </source>
</evidence>
<evidence type="ECO:0000256" key="6">
    <source>
        <dbReference type="ARBA" id="ARBA00022989"/>
    </source>
</evidence>
<proteinExistence type="inferred from homology"/>
<dbReference type="CDD" id="cd11386">
    <property type="entry name" value="MCP_signal"/>
    <property type="match status" value="1"/>
</dbReference>
<dbReference type="InterPro" id="IPR033479">
    <property type="entry name" value="dCache_1"/>
</dbReference>
<comment type="subcellular location">
    <subcellularLocation>
        <location evidence="1">Cell membrane</location>
        <topology evidence="1">Multi-pass membrane protein</topology>
    </subcellularLocation>
</comment>
<name>A0ABX3HQG3_PAEBO</name>
<evidence type="ECO:0000313" key="15">
    <source>
        <dbReference type="Proteomes" id="UP000187412"/>
    </source>
</evidence>
<dbReference type="Gene3D" id="1.10.287.950">
    <property type="entry name" value="Methyl-accepting chemotaxis protein"/>
    <property type="match status" value="1"/>
</dbReference>
<dbReference type="SUPFAM" id="SSF58104">
    <property type="entry name" value="Methyl-accepting chemotaxis protein (MCP) signaling domain"/>
    <property type="match status" value="1"/>
</dbReference>
<evidence type="ECO:0000256" key="7">
    <source>
        <dbReference type="ARBA" id="ARBA00023136"/>
    </source>
</evidence>
<keyword evidence="8 10" id="KW-0807">Transducer</keyword>
<dbReference type="EMBL" id="MPTB01000004">
    <property type="protein sequence ID" value="OMD51929.1"/>
    <property type="molecule type" value="Genomic_DNA"/>
</dbReference>
<organism evidence="14 15">
    <name type="scientific">Paenibacillus borealis</name>
    <dbReference type="NCBI Taxonomy" id="160799"/>
    <lineage>
        <taxon>Bacteria</taxon>
        <taxon>Bacillati</taxon>
        <taxon>Bacillota</taxon>
        <taxon>Bacilli</taxon>
        <taxon>Bacillales</taxon>
        <taxon>Paenibacillaceae</taxon>
        <taxon>Paenibacillus</taxon>
    </lineage>
</organism>
<dbReference type="CDD" id="cd12912">
    <property type="entry name" value="PDC2_MCP_like"/>
    <property type="match status" value="1"/>
</dbReference>
<keyword evidence="3" id="KW-0488">Methylation</keyword>
<reference evidence="14 15" key="1">
    <citation type="submission" date="2016-10" db="EMBL/GenBank/DDBJ databases">
        <title>Paenibacillus species isolates.</title>
        <authorList>
            <person name="Beno S.M."/>
        </authorList>
    </citation>
    <scope>NUCLEOTIDE SEQUENCE [LARGE SCALE GENOMIC DNA]</scope>
    <source>
        <strain evidence="14 15">FSL H7-0744</strain>
    </source>
</reference>
<evidence type="ECO:0000256" key="8">
    <source>
        <dbReference type="ARBA" id="ARBA00023224"/>
    </source>
</evidence>
<dbReference type="PROSITE" id="PS50111">
    <property type="entry name" value="CHEMOTAXIS_TRANSDUC_2"/>
    <property type="match status" value="1"/>
</dbReference>
<feature type="domain" description="HAMP" evidence="13">
    <location>
        <begin position="307"/>
        <end position="359"/>
    </location>
</feature>
<dbReference type="PANTHER" id="PTHR32089:SF114">
    <property type="entry name" value="METHYL-ACCEPTING CHEMOTAXIS PROTEIN MCPB"/>
    <property type="match status" value="1"/>
</dbReference>
<gene>
    <name evidence="14" type="ORF">BSK56_04725</name>
</gene>
<evidence type="ECO:0000256" key="2">
    <source>
        <dbReference type="ARBA" id="ARBA00022475"/>
    </source>
</evidence>
<keyword evidence="4" id="KW-0145">Chemotaxis</keyword>
<keyword evidence="15" id="KW-1185">Reference proteome</keyword>
<feature type="domain" description="Methyl-accepting transducer" evidence="12">
    <location>
        <begin position="378"/>
        <end position="615"/>
    </location>
</feature>
<keyword evidence="5 11" id="KW-0812">Transmembrane</keyword>
<dbReference type="InterPro" id="IPR029151">
    <property type="entry name" value="Sensor-like_sf"/>
</dbReference>
<accession>A0ABX3HQG3</accession>
<evidence type="ECO:0000256" key="4">
    <source>
        <dbReference type="ARBA" id="ARBA00022500"/>
    </source>
</evidence>
<keyword evidence="7 11" id="KW-0472">Membrane</keyword>
<dbReference type="Pfam" id="PF00015">
    <property type="entry name" value="MCPsignal"/>
    <property type="match status" value="1"/>
</dbReference>
<dbReference type="Gene3D" id="3.30.450.20">
    <property type="entry name" value="PAS domain"/>
    <property type="match status" value="1"/>
</dbReference>
<evidence type="ECO:0000259" key="12">
    <source>
        <dbReference type="PROSITE" id="PS50111"/>
    </source>
</evidence>
<dbReference type="Gene3D" id="6.10.340.10">
    <property type="match status" value="1"/>
</dbReference>
<dbReference type="Pfam" id="PF02743">
    <property type="entry name" value="dCache_1"/>
    <property type="match status" value="1"/>
</dbReference>
<dbReference type="CDD" id="cd06225">
    <property type="entry name" value="HAMP"/>
    <property type="match status" value="1"/>
</dbReference>
<keyword evidence="6 11" id="KW-1133">Transmembrane helix</keyword>
<evidence type="ECO:0000256" key="11">
    <source>
        <dbReference type="SAM" id="Phobius"/>
    </source>
</evidence>
<dbReference type="SUPFAM" id="SSF103190">
    <property type="entry name" value="Sensory domain-like"/>
    <property type="match status" value="1"/>
</dbReference>
<comment type="similarity">
    <text evidence="9">Belongs to the methyl-accepting chemotaxis (MCP) protein family.</text>
</comment>
<dbReference type="PROSITE" id="PS50885">
    <property type="entry name" value="HAMP"/>
    <property type="match status" value="1"/>
</dbReference>
<dbReference type="SMART" id="SM00283">
    <property type="entry name" value="MA"/>
    <property type="match status" value="1"/>
</dbReference>
<dbReference type="Proteomes" id="UP000187412">
    <property type="component" value="Unassembled WGS sequence"/>
</dbReference>
<evidence type="ECO:0000256" key="5">
    <source>
        <dbReference type="ARBA" id="ARBA00022692"/>
    </source>
</evidence>
<dbReference type="CDD" id="cd18773">
    <property type="entry name" value="PDC1_HK_sensor"/>
    <property type="match status" value="1"/>
</dbReference>
<evidence type="ECO:0000256" key="10">
    <source>
        <dbReference type="PROSITE-ProRule" id="PRU00284"/>
    </source>
</evidence>
<dbReference type="InterPro" id="IPR004089">
    <property type="entry name" value="MCPsignal_dom"/>
</dbReference>
<feature type="transmembrane region" description="Helical" evidence="11">
    <location>
        <begin position="283"/>
        <end position="306"/>
    </location>
</feature>
<dbReference type="SMART" id="SM00304">
    <property type="entry name" value="HAMP"/>
    <property type="match status" value="1"/>
</dbReference>
<comment type="caution">
    <text evidence="14">The sequence shown here is derived from an EMBL/GenBank/DDBJ whole genome shotgun (WGS) entry which is preliminary data.</text>
</comment>
<evidence type="ECO:0000256" key="1">
    <source>
        <dbReference type="ARBA" id="ARBA00004651"/>
    </source>
</evidence>
<dbReference type="Pfam" id="PF00672">
    <property type="entry name" value="HAMP"/>
    <property type="match status" value="1"/>
</dbReference>